<dbReference type="EMBL" id="JATAAI010000012">
    <property type="protein sequence ID" value="KAK1742064.1"/>
    <property type="molecule type" value="Genomic_DNA"/>
</dbReference>
<dbReference type="Proteomes" id="UP001224775">
    <property type="component" value="Unassembled WGS sequence"/>
</dbReference>
<name>A0AAD9DDI7_9STRA</name>
<dbReference type="InterPro" id="IPR020103">
    <property type="entry name" value="PsdUridine_synth_cat_dom_sf"/>
</dbReference>
<evidence type="ECO:0000256" key="11">
    <source>
        <dbReference type="SAM" id="MobiDB-lite"/>
    </source>
</evidence>
<dbReference type="EC" id="5.4.99.-" evidence="13"/>
<dbReference type="GO" id="GO:0031119">
    <property type="term" value="P:tRNA pseudouridine synthesis"/>
    <property type="evidence" value="ECO:0007669"/>
    <property type="project" value="InterPro"/>
</dbReference>
<keyword evidence="7" id="KW-0539">Nucleus</keyword>
<evidence type="ECO:0000256" key="2">
    <source>
        <dbReference type="ARBA" id="ARBA00004123"/>
    </source>
</evidence>
<dbReference type="InterPro" id="IPR020095">
    <property type="entry name" value="PsdUridine_synth_TruA_C"/>
</dbReference>
<dbReference type="InterPro" id="IPR020094">
    <property type="entry name" value="TruA/RsuA/RluB/E/F_N"/>
</dbReference>
<dbReference type="FunFam" id="3.30.70.660:FF:000002">
    <property type="entry name" value="tRNA pseudouridine synthase"/>
    <property type="match status" value="1"/>
</dbReference>
<accession>A0AAD9DDI7</accession>
<dbReference type="PANTHER" id="PTHR11142:SF4">
    <property type="entry name" value="PSEUDOURIDYLATE SYNTHASE 1 HOMOLOG"/>
    <property type="match status" value="1"/>
</dbReference>
<keyword evidence="14" id="KW-1185">Reference proteome</keyword>
<keyword evidence="5" id="KW-0819">tRNA processing</keyword>
<comment type="catalytic activity">
    <reaction evidence="8">
        <text>a uridine in tRNA = a pseudouridine in tRNA</text>
        <dbReference type="Rhea" id="RHEA:54572"/>
        <dbReference type="Rhea" id="RHEA-COMP:13339"/>
        <dbReference type="Rhea" id="RHEA-COMP:13934"/>
        <dbReference type="ChEBI" id="CHEBI:65314"/>
        <dbReference type="ChEBI" id="CHEBI:65315"/>
    </reaction>
</comment>
<evidence type="ECO:0000256" key="6">
    <source>
        <dbReference type="ARBA" id="ARBA00023235"/>
    </source>
</evidence>
<evidence type="ECO:0000256" key="8">
    <source>
        <dbReference type="ARBA" id="ARBA00036943"/>
    </source>
</evidence>
<dbReference type="PANTHER" id="PTHR11142">
    <property type="entry name" value="PSEUDOURIDYLATE SYNTHASE"/>
    <property type="match status" value="1"/>
</dbReference>
<evidence type="ECO:0000256" key="10">
    <source>
        <dbReference type="PIRSR" id="PIRSR641708-2"/>
    </source>
</evidence>
<dbReference type="Pfam" id="PF01416">
    <property type="entry name" value="PseudoU_synth_1"/>
    <property type="match status" value="1"/>
</dbReference>
<dbReference type="FunFam" id="3.30.70.580:FF:000002">
    <property type="entry name" value="tRNA pseudouridine synthase"/>
    <property type="match status" value="1"/>
</dbReference>
<feature type="active site" description="Nucleophile" evidence="9">
    <location>
        <position position="276"/>
    </location>
</feature>
<evidence type="ECO:0000259" key="12">
    <source>
        <dbReference type="Pfam" id="PF01416"/>
    </source>
</evidence>
<keyword evidence="6 13" id="KW-0413">Isomerase</keyword>
<comment type="subcellular location">
    <subcellularLocation>
        <location evidence="2">Nucleus</location>
    </subcellularLocation>
</comment>
<dbReference type="AlphaFoldDB" id="A0AAD9DDI7"/>
<feature type="region of interest" description="Disordered" evidence="11">
    <location>
        <begin position="167"/>
        <end position="209"/>
    </location>
</feature>
<feature type="compositionally biased region" description="Basic and acidic residues" evidence="11">
    <location>
        <begin position="170"/>
        <end position="182"/>
    </location>
</feature>
<evidence type="ECO:0000256" key="9">
    <source>
        <dbReference type="PIRSR" id="PIRSR641708-1"/>
    </source>
</evidence>
<dbReference type="GO" id="GO:1990481">
    <property type="term" value="P:mRNA pseudouridine synthesis"/>
    <property type="evidence" value="ECO:0007669"/>
    <property type="project" value="TreeGrafter"/>
</dbReference>
<proteinExistence type="inferred from homology"/>
<evidence type="ECO:0000313" key="13">
    <source>
        <dbReference type="EMBL" id="KAK1742064.1"/>
    </source>
</evidence>
<evidence type="ECO:0000256" key="5">
    <source>
        <dbReference type="ARBA" id="ARBA00022694"/>
    </source>
</evidence>
<comment type="caution">
    <text evidence="13">The sequence shown here is derived from an EMBL/GenBank/DDBJ whole genome shotgun (WGS) entry which is preliminary data.</text>
</comment>
<evidence type="ECO:0000256" key="4">
    <source>
        <dbReference type="ARBA" id="ARBA00022664"/>
    </source>
</evidence>
<feature type="compositionally biased region" description="Basic residues" evidence="11">
    <location>
        <begin position="84"/>
        <end position="109"/>
    </location>
</feature>
<dbReference type="GO" id="GO:0009982">
    <property type="term" value="F:pseudouridine synthase activity"/>
    <property type="evidence" value="ECO:0007669"/>
    <property type="project" value="InterPro"/>
</dbReference>
<dbReference type="GO" id="GO:0006397">
    <property type="term" value="P:mRNA processing"/>
    <property type="evidence" value="ECO:0007669"/>
    <property type="project" value="UniProtKB-KW"/>
</dbReference>
<reference evidence="13" key="1">
    <citation type="submission" date="2023-06" db="EMBL/GenBank/DDBJ databases">
        <title>Survivors Of The Sea: Transcriptome response of Skeletonema marinoi to long-term dormancy.</title>
        <authorList>
            <person name="Pinder M.I.M."/>
            <person name="Kourtchenko O."/>
            <person name="Robertson E.K."/>
            <person name="Larsson T."/>
            <person name="Maumus F."/>
            <person name="Osuna-Cruz C.M."/>
            <person name="Vancaester E."/>
            <person name="Stenow R."/>
            <person name="Vandepoele K."/>
            <person name="Ploug H."/>
            <person name="Bruchert V."/>
            <person name="Godhe A."/>
            <person name="Topel M."/>
        </authorList>
    </citation>
    <scope>NUCLEOTIDE SEQUENCE</scope>
    <source>
        <strain evidence="13">R05AC</strain>
    </source>
</reference>
<evidence type="ECO:0000313" key="14">
    <source>
        <dbReference type="Proteomes" id="UP001224775"/>
    </source>
</evidence>
<feature type="domain" description="Pseudouridine synthase I TruA alpha/beta" evidence="12">
    <location>
        <begin position="420"/>
        <end position="529"/>
    </location>
</feature>
<organism evidence="13 14">
    <name type="scientific">Skeletonema marinoi</name>
    <dbReference type="NCBI Taxonomy" id="267567"/>
    <lineage>
        <taxon>Eukaryota</taxon>
        <taxon>Sar</taxon>
        <taxon>Stramenopiles</taxon>
        <taxon>Ochrophyta</taxon>
        <taxon>Bacillariophyta</taxon>
        <taxon>Coscinodiscophyceae</taxon>
        <taxon>Thalassiosirophycidae</taxon>
        <taxon>Thalassiosirales</taxon>
        <taxon>Skeletonemataceae</taxon>
        <taxon>Skeletonema</taxon>
        <taxon>Skeletonema marinoi-dohrnii complex</taxon>
    </lineage>
</organism>
<gene>
    <name evidence="13" type="ORF">QTG54_007637</name>
</gene>
<feature type="binding site" evidence="10">
    <location>
        <position position="343"/>
    </location>
    <ligand>
        <name>substrate</name>
    </ligand>
</feature>
<comment type="similarity">
    <text evidence="3">Belongs to the tRNA pseudouridine synthase TruA family.</text>
</comment>
<dbReference type="GO" id="GO:0003723">
    <property type="term" value="F:RNA binding"/>
    <property type="evidence" value="ECO:0007669"/>
    <property type="project" value="InterPro"/>
</dbReference>
<feature type="compositionally biased region" description="Low complexity" evidence="11">
    <location>
        <begin position="188"/>
        <end position="209"/>
    </location>
</feature>
<dbReference type="InterPro" id="IPR041708">
    <property type="entry name" value="PUS1/PUS2-like"/>
</dbReference>
<dbReference type="CDD" id="cd02568">
    <property type="entry name" value="PseudoU_synth_PUS1_PUS2"/>
    <property type="match status" value="1"/>
</dbReference>
<evidence type="ECO:0000256" key="3">
    <source>
        <dbReference type="ARBA" id="ARBA00009375"/>
    </source>
</evidence>
<protein>
    <submittedName>
        <fullName evidence="13">tRNA pseudouridine synthase</fullName>
        <ecNumber evidence="13">5.4.99.-</ecNumber>
    </submittedName>
</protein>
<comment type="catalytic activity">
    <reaction evidence="1">
        <text>a uridine in mRNA = a pseudouridine in mRNA</text>
        <dbReference type="Rhea" id="RHEA:56644"/>
        <dbReference type="Rhea" id="RHEA-COMP:14658"/>
        <dbReference type="Rhea" id="RHEA-COMP:14659"/>
        <dbReference type="ChEBI" id="CHEBI:65314"/>
        <dbReference type="ChEBI" id="CHEBI:65315"/>
    </reaction>
</comment>
<feature type="region of interest" description="Disordered" evidence="11">
    <location>
        <begin position="62"/>
        <end position="129"/>
    </location>
</feature>
<evidence type="ECO:0000256" key="1">
    <source>
        <dbReference type="ARBA" id="ARBA00001166"/>
    </source>
</evidence>
<dbReference type="InterPro" id="IPR001406">
    <property type="entry name" value="PsdUridine_synth_TruA"/>
</dbReference>
<dbReference type="Gene3D" id="3.30.70.580">
    <property type="entry name" value="Pseudouridine synthase I, catalytic domain, N-terminal subdomain"/>
    <property type="match status" value="1"/>
</dbReference>
<evidence type="ECO:0000256" key="7">
    <source>
        <dbReference type="ARBA" id="ARBA00023242"/>
    </source>
</evidence>
<dbReference type="SUPFAM" id="SSF55120">
    <property type="entry name" value="Pseudouridine synthase"/>
    <property type="match status" value="1"/>
</dbReference>
<dbReference type="Gene3D" id="3.30.70.660">
    <property type="entry name" value="Pseudouridine synthase I, catalytic domain, C-terminal subdomain"/>
    <property type="match status" value="1"/>
</dbReference>
<feature type="compositionally biased region" description="Low complexity" evidence="11">
    <location>
        <begin position="68"/>
        <end position="79"/>
    </location>
</feature>
<sequence length="618" mass="69503">MYASRVRCLNRHLSSLLPELLPSHPSILAHRLPSQNCRLYTHQSTAQSNLFIHQPFSTQAIMADDDNNTNNSSASANDDGNNKKGNKQRKASKWQALKKKKKEQKRKKLAAANGVTDTTPDGKKRKFNTWNKKYDEGSVTPHEGSFAHPEMQKLFDVKIVGEDVVSEGETDVKSDAEKKVEDGTESLAAATEVSVTEATATTEASATSVDTDKVPKRKLACLVSFLGSNYSGFQINSLTKSLHAEIELGLYRAGLISKSNFGHPNKYSWSNSARTDKGVHAAAQVCSFKGEMIYHHEIDGFAKQLDAMREKVNECLPDDVRILDFERVTRTFCARTSRDKVRYQYMVPSFLFCSPDEARKAFAADDVGAASLTDKKMTPMEASIRVQDDVSPDVIKAARAELLNYRVSQETLQRLRDGLKLFEGTHSFHNYTRRIGADNASATRYILKFAPLEPVLVPGSEDQPETQWVPVQVTGQSFLLNQIRKMISAAVDHARGVVSTERVTQSMSKDCRMKVNVAPAQGLFLDRSFFELYNKHKVTNAPKHGNQPELEMLDWVEEDEKEIPAAVRRIEEFKNQKIIPHIVREEALEGNFVKYLYAQDVLYAQELYSLIEDDKDKE</sequence>
<dbReference type="InterPro" id="IPR020097">
    <property type="entry name" value="PsdUridine_synth_TruA_a/b_dom"/>
</dbReference>
<dbReference type="GO" id="GO:0005634">
    <property type="term" value="C:nucleus"/>
    <property type="evidence" value="ECO:0007669"/>
    <property type="project" value="UniProtKB-SubCell"/>
</dbReference>
<keyword evidence="4" id="KW-0507">mRNA processing</keyword>